<dbReference type="Pfam" id="PF18911">
    <property type="entry name" value="PKD_4"/>
    <property type="match status" value="3"/>
</dbReference>
<name>A0A915TXR6_9BACT</name>
<dbReference type="PROSITE" id="PS50093">
    <property type="entry name" value="PKD"/>
    <property type="match status" value="3"/>
</dbReference>
<feature type="domain" description="PKD" evidence="7">
    <location>
        <begin position="313"/>
        <end position="369"/>
    </location>
</feature>
<evidence type="ECO:0000256" key="4">
    <source>
        <dbReference type="ARBA" id="ARBA00022989"/>
    </source>
</evidence>
<feature type="chain" id="PRO_5038010188" description="PKD domain-containing protein" evidence="6">
    <location>
        <begin position="22"/>
        <end position="393"/>
    </location>
</feature>
<evidence type="ECO:0000256" key="3">
    <source>
        <dbReference type="ARBA" id="ARBA00022737"/>
    </source>
</evidence>
<accession>A0A915TXR6</accession>
<dbReference type="SMART" id="SM00089">
    <property type="entry name" value="PKD"/>
    <property type="match status" value="3"/>
</dbReference>
<dbReference type="InterPro" id="IPR035986">
    <property type="entry name" value="PKD_dom_sf"/>
</dbReference>
<evidence type="ECO:0000256" key="6">
    <source>
        <dbReference type="SAM" id="SignalP"/>
    </source>
</evidence>
<comment type="subcellular location">
    <subcellularLocation>
        <location evidence="1">Membrane</location>
        <topology evidence="1">Multi-pass membrane protein</topology>
    </subcellularLocation>
</comment>
<dbReference type="EMBL" id="AP024233">
    <property type="protein sequence ID" value="BCO07698.1"/>
    <property type="molecule type" value="Genomic_DNA"/>
</dbReference>
<gene>
    <name evidence="8" type="ORF">GF1_00740</name>
</gene>
<sequence>MRILLPLLILFSLMLTGPALAVQRHLEITWTAAQYSDVTIAGYRLYDATGNNVCEINDPNATSMLCDVEVADNSTTFTMTTFSTTGEESPHSQPFTVYFNDALVPSIQYAQTQNSFTYSFDATGSTSSGTITNYTWNFGDGSASSYESVTEHTFVAAGEYTVSLTIQDDTGAIQTTSVQIAVTDLSNPNNPPVAAISASTTVGTSPLTISFDGSGSSDPDNDPLTYVWNFGDGSTATGAQVSHVYLAAGNYTAELTVQDSAGATASATLPVIVSAPTDTGTTTPEPTAIISLNSTTGTAPLYVTADATSSTPSTTTGTIVQYSWNFGDGSTGTGPIASHTYSAVGTYTITLTITDDSGKQDTATARVQIMTEQQYKASRILPAIYKLLLFNKK</sequence>
<evidence type="ECO:0000259" key="7">
    <source>
        <dbReference type="PROSITE" id="PS50093"/>
    </source>
</evidence>
<dbReference type="CDD" id="cd00146">
    <property type="entry name" value="PKD"/>
    <property type="match status" value="3"/>
</dbReference>
<dbReference type="AlphaFoldDB" id="A0A915TXR6"/>
<dbReference type="InterPro" id="IPR000601">
    <property type="entry name" value="PKD_dom"/>
</dbReference>
<dbReference type="SUPFAM" id="SSF49299">
    <property type="entry name" value="PKD domain"/>
    <property type="match status" value="3"/>
</dbReference>
<keyword evidence="3" id="KW-0677">Repeat</keyword>
<dbReference type="PANTHER" id="PTHR46730:SF4">
    <property type="entry name" value="POLYCYSTIC KIDNEY DISEASE PROTEIN 1-LIKE 1"/>
    <property type="match status" value="1"/>
</dbReference>
<keyword evidence="5" id="KW-0472">Membrane</keyword>
<dbReference type="GO" id="GO:0005261">
    <property type="term" value="F:monoatomic cation channel activity"/>
    <property type="evidence" value="ECO:0007669"/>
    <property type="project" value="TreeGrafter"/>
</dbReference>
<reference evidence="8" key="1">
    <citation type="submission" date="2020-12" db="EMBL/GenBank/DDBJ databases">
        <title>Desulfobium dissulfuricans gen. nov., sp. nov., a novel mesophilic, sulfate-reducing bacterium isolated from a deep-sea hydrothermal vent.</title>
        <authorList>
            <person name="Hashimoto Y."/>
            <person name="Tame A."/>
            <person name="Sawayama S."/>
            <person name="Miyazaki J."/>
            <person name="Takai K."/>
            <person name="Nakagawa S."/>
        </authorList>
    </citation>
    <scope>NUCLEOTIDE SEQUENCE</scope>
    <source>
        <strain evidence="8">GF1</strain>
    </source>
</reference>
<dbReference type="InterPro" id="IPR022409">
    <property type="entry name" value="PKD/Chitinase_dom"/>
</dbReference>
<keyword evidence="9" id="KW-1185">Reference proteome</keyword>
<feature type="signal peptide" evidence="6">
    <location>
        <begin position="1"/>
        <end position="21"/>
    </location>
</feature>
<organism evidence="8 9">
    <name type="scientific">Desulfolithobacter dissulfuricans</name>
    <dbReference type="NCBI Taxonomy" id="2795293"/>
    <lineage>
        <taxon>Bacteria</taxon>
        <taxon>Pseudomonadati</taxon>
        <taxon>Thermodesulfobacteriota</taxon>
        <taxon>Desulfobulbia</taxon>
        <taxon>Desulfobulbales</taxon>
        <taxon>Desulfobulbaceae</taxon>
        <taxon>Desulfolithobacter</taxon>
    </lineage>
</organism>
<dbReference type="Proteomes" id="UP001063350">
    <property type="component" value="Chromosome"/>
</dbReference>
<evidence type="ECO:0000313" key="9">
    <source>
        <dbReference type="Proteomes" id="UP001063350"/>
    </source>
</evidence>
<keyword evidence="2" id="KW-0812">Transmembrane</keyword>
<dbReference type="InterPro" id="IPR013783">
    <property type="entry name" value="Ig-like_fold"/>
</dbReference>
<feature type="domain" description="PKD" evidence="7">
    <location>
        <begin position="192"/>
        <end position="280"/>
    </location>
</feature>
<protein>
    <recommendedName>
        <fullName evidence="7">PKD domain-containing protein</fullName>
    </recommendedName>
</protein>
<dbReference type="PANTHER" id="PTHR46730">
    <property type="entry name" value="POLYCYSTIN-1"/>
    <property type="match status" value="1"/>
</dbReference>
<proteinExistence type="predicted"/>
<dbReference type="GO" id="GO:0005886">
    <property type="term" value="C:plasma membrane"/>
    <property type="evidence" value="ECO:0007669"/>
    <property type="project" value="TreeGrafter"/>
</dbReference>
<evidence type="ECO:0000256" key="1">
    <source>
        <dbReference type="ARBA" id="ARBA00004141"/>
    </source>
</evidence>
<keyword evidence="6" id="KW-0732">Signal</keyword>
<evidence type="ECO:0000313" key="8">
    <source>
        <dbReference type="EMBL" id="BCO07698.1"/>
    </source>
</evidence>
<evidence type="ECO:0000256" key="5">
    <source>
        <dbReference type="ARBA" id="ARBA00023136"/>
    </source>
</evidence>
<keyword evidence="4" id="KW-1133">Transmembrane helix</keyword>
<dbReference type="KEGG" id="ddu:GF1_00740"/>
<dbReference type="Gene3D" id="2.60.40.10">
    <property type="entry name" value="Immunoglobulins"/>
    <property type="match status" value="3"/>
</dbReference>
<dbReference type="RefSeq" id="WP_267927647.1">
    <property type="nucleotide sequence ID" value="NZ_AP024233.1"/>
</dbReference>
<feature type="domain" description="PKD" evidence="7">
    <location>
        <begin position="125"/>
        <end position="183"/>
    </location>
</feature>
<dbReference type="GO" id="GO:0006816">
    <property type="term" value="P:calcium ion transport"/>
    <property type="evidence" value="ECO:0007669"/>
    <property type="project" value="TreeGrafter"/>
</dbReference>
<evidence type="ECO:0000256" key="2">
    <source>
        <dbReference type="ARBA" id="ARBA00022692"/>
    </source>
</evidence>